<dbReference type="EMBL" id="FTPP01000002">
    <property type="protein sequence ID" value="SIT90168.1"/>
    <property type="molecule type" value="Genomic_DNA"/>
</dbReference>
<reference evidence="2" key="1">
    <citation type="submission" date="2017-01" db="EMBL/GenBank/DDBJ databases">
        <authorList>
            <person name="Varghese N."/>
            <person name="Submissions S."/>
        </authorList>
    </citation>
    <scope>NUCLEOTIDE SEQUENCE [LARGE SCALE GENOMIC DNA]</scope>
    <source>
        <strain evidence="2">LP100</strain>
    </source>
</reference>
<dbReference type="AlphaFoldDB" id="A0A1R3XFL4"/>
<name>A0A1R3XFL4_9BACT</name>
<organism evidence="1 2">
    <name type="scientific">Pontibacter indicus</name>
    <dbReference type="NCBI Taxonomy" id="1317125"/>
    <lineage>
        <taxon>Bacteria</taxon>
        <taxon>Pseudomonadati</taxon>
        <taxon>Bacteroidota</taxon>
        <taxon>Cytophagia</taxon>
        <taxon>Cytophagales</taxon>
        <taxon>Hymenobacteraceae</taxon>
        <taxon>Pontibacter</taxon>
    </lineage>
</organism>
<dbReference type="STRING" id="1317125.SAMN05444128_2226"/>
<evidence type="ECO:0000313" key="1">
    <source>
        <dbReference type="EMBL" id="SIT90168.1"/>
    </source>
</evidence>
<sequence>MNHFTTKLLTRYFLSPNSTQLILILVSRESISDIVGTGRDLSESCTYIHVRITLQLPITIVHQTINNLTIQPFNFIPF</sequence>
<dbReference type="Proteomes" id="UP000187181">
    <property type="component" value="Unassembled WGS sequence"/>
</dbReference>
<evidence type="ECO:0000313" key="2">
    <source>
        <dbReference type="Proteomes" id="UP000187181"/>
    </source>
</evidence>
<protein>
    <submittedName>
        <fullName evidence="1">Uncharacterized protein</fullName>
    </submittedName>
</protein>
<keyword evidence="2" id="KW-1185">Reference proteome</keyword>
<proteinExistence type="predicted"/>
<gene>
    <name evidence="1" type="ORF">SAMN05444128_2226</name>
</gene>
<accession>A0A1R3XFL4</accession>